<keyword evidence="3" id="KW-1185">Reference proteome</keyword>
<proteinExistence type="predicted"/>
<dbReference type="EMBL" id="CARXXK010000003">
    <property type="protein sequence ID" value="CAI6360221.1"/>
    <property type="molecule type" value="Genomic_DNA"/>
</dbReference>
<reference evidence="2 3" key="1">
    <citation type="submission" date="2023-01" db="EMBL/GenBank/DDBJ databases">
        <authorList>
            <person name="Whitehead M."/>
        </authorList>
    </citation>
    <scope>NUCLEOTIDE SEQUENCE [LARGE SCALE GENOMIC DNA]</scope>
</reference>
<feature type="compositionally biased region" description="Basic and acidic residues" evidence="1">
    <location>
        <begin position="66"/>
        <end position="77"/>
    </location>
</feature>
<organism evidence="2 3">
    <name type="scientific">Macrosiphum euphorbiae</name>
    <name type="common">potato aphid</name>
    <dbReference type="NCBI Taxonomy" id="13131"/>
    <lineage>
        <taxon>Eukaryota</taxon>
        <taxon>Metazoa</taxon>
        <taxon>Ecdysozoa</taxon>
        <taxon>Arthropoda</taxon>
        <taxon>Hexapoda</taxon>
        <taxon>Insecta</taxon>
        <taxon>Pterygota</taxon>
        <taxon>Neoptera</taxon>
        <taxon>Paraneoptera</taxon>
        <taxon>Hemiptera</taxon>
        <taxon>Sternorrhyncha</taxon>
        <taxon>Aphidomorpha</taxon>
        <taxon>Aphidoidea</taxon>
        <taxon>Aphididae</taxon>
        <taxon>Macrosiphini</taxon>
        <taxon>Macrosiphum</taxon>
    </lineage>
</organism>
<dbReference type="Gene3D" id="3.60.10.10">
    <property type="entry name" value="Endonuclease/exonuclease/phosphatase"/>
    <property type="match status" value="1"/>
</dbReference>
<dbReference type="AlphaFoldDB" id="A0AAV0WXL5"/>
<feature type="compositionally biased region" description="Basic residues" evidence="1">
    <location>
        <begin position="54"/>
        <end position="64"/>
    </location>
</feature>
<sequence length="77" mass="9178">MVSIIQWILNGFLKKQEELKLIVQNHDPQIICLKETNFNDNFATHLKNYEGFSKNRRASKRASNIRKIEHPNQRDKK</sequence>
<gene>
    <name evidence="2" type="ORF">MEUPH1_LOCUS15543</name>
</gene>
<dbReference type="SUPFAM" id="SSF56219">
    <property type="entry name" value="DNase I-like"/>
    <property type="match status" value="1"/>
</dbReference>
<name>A0AAV0WXL5_9HEMI</name>
<protein>
    <submittedName>
        <fullName evidence="2">Uncharacterized protein</fullName>
    </submittedName>
</protein>
<evidence type="ECO:0000313" key="3">
    <source>
        <dbReference type="Proteomes" id="UP001160148"/>
    </source>
</evidence>
<evidence type="ECO:0000313" key="2">
    <source>
        <dbReference type="EMBL" id="CAI6360221.1"/>
    </source>
</evidence>
<dbReference type="Proteomes" id="UP001160148">
    <property type="component" value="Unassembled WGS sequence"/>
</dbReference>
<evidence type="ECO:0000256" key="1">
    <source>
        <dbReference type="SAM" id="MobiDB-lite"/>
    </source>
</evidence>
<comment type="caution">
    <text evidence="2">The sequence shown here is derived from an EMBL/GenBank/DDBJ whole genome shotgun (WGS) entry which is preliminary data.</text>
</comment>
<accession>A0AAV0WXL5</accession>
<dbReference type="InterPro" id="IPR036691">
    <property type="entry name" value="Endo/exonu/phosph_ase_sf"/>
</dbReference>
<feature type="region of interest" description="Disordered" evidence="1">
    <location>
        <begin position="53"/>
        <end position="77"/>
    </location>
</feature>